<evidence type="ECO:0000256" key="1">
    <source>
        <dbReference type="ARBA" id="ARBA00008282"/>
    </source>
</evidence>
<organism evidence="13 14">
    <name type="scientific">Marinimicrobium koreense</name>
    <dbReference type="NCBI Taxonomy" id="306545"/>
    <lineage>
        <taxon>Bacteria</taxon>
        <taxon>Pseudomonadati</taxon>
        <taxon>Pseudomonadota</taxon>
        <taxon>Gammaproteobacteria</taxon>
        <taxon>Cellvibrionales</taxon>
        <taxon>Cellvibrionaceae</taxon>
        <taxon>Marinimicrobium</taxon>
    </lineage>
</organism>
<dbReference type="GO" id="GO:0016740">
    <property type="term" value="F:transferase activity"/>
    <property type="evidence" value="ECO:0007669"/>
    <property type="project" value="UniProtKB-UniRule"/>
</dbReference>
<dbReference type="OrthoDB" id="9778595at2"/>
<keyword evidence="5 11" id="KW-0808">Transferase</keyword>
<evidence type="ECO:0000256" key="7">
    <source>
        <dbReference type="ARBA" id="ARBA00022827"/>
    </source>
</evidence>
<dbReference type="Proteomes" id="UP000273643">
    <property type="component" value="Unassembled WGS sequence"/>
</dbReference>
<evidence type="ECO:0000256" key="11">
    <source>
        <dbReference type="PIRNR" id="PIRNR006268"/>
    </source>
</evidence>
<evidence type="ECO:0000256" key="3">
    <source>
        <dbReference type="ARBA" id="ARBA00016337"/>
    </source>
</evidence>
<name>A0A3N1P1Y3_9GAMM</name>
<comment type="cofactor">
    <cofactor evidence="12">
        <name>Mg(2+)</name>
        <dbReference type="ChEBI" id="CHEBI:18420"/>
    </cofactor>
    <cofactor evidence="12">
        <name>Mn(2+)</name>
        <dbReference type="ChEBI" id="CHEBI:29035"/>
    </cofactor>
    <text evidence="12">Magnesium. Can also use manganese.</text>
</comment>
<comment type="similarity">
    <text evidence="1 11">Belongs to the ApbE family.</text>
</comment>
<evidence type="ECO:0000256" key="2">
    <source>
        <dbReference type="ARBA" id="ARBA00011955"/>
    </source>
</evidence>
<evidence type="ECO:0000256" key="8">
    <source>
        <dbReference type="ARBA" id="ARBA00022842"/>
    </source>
</evidence>
<dbReference type="Gene3D" id="3.10.520.10">
    <property type="entry name" value="ApbE-like domains"/>
    <property type="match status" value="1"/>
</dbReference>
<dbReference type="EMBL" id="RJUK01000001">
    <property type="protein sequence ID" value="ROQ21608.1"/>
    <property type="molecule type" value="Genomic_DNA"/>
</dbReference>
<evidence type="ECO:0000256" key="4">
    <source>
        <dbReference type="ARBA" id="ARBA00022630"/>
    </source>
</evidence>
<evidence type="ECO:0000256" key="9">
    <source>
        <dbReference type="ARBA" id="ARBA00031306"/>
    </source>
</evidence>
<feature type="binding site" evidence="12">
    <location>
        <position position="281"/>
    </location>
    <ligand>
        <name>Mg(2+)</name>
        <dbReference type="ChEBI" id="CHEBI:18420"/>
    </ligand>
</feature>
<protein>
    <recommendedName>
        <fullName evidence="3 11">FAD:protein FMN transferase</fullName>
        <ecNumber evidence="2 11">2.7.1.180</ecNumber>
    </recommendedName>
    <alternativeName>
        <fullName evidence="9 11">Flavin transferase</fullName>
    </alternativeName>
</protein>
<sequence>MLGLLVLGSSPSTAEWYSDQQAIMGTEVVARLWHDDPEQGRAALAAVMNELHRIDRHFSPYKPDSELSRLNREAPEATAEQPLTISAELTELLSRSKYYGELTGGAFDVTFGSVGRLYDYRSGRQPDDATRKALLTAIDYRRIYLDRKEDTVWFGHSKLYVDLGGIAKGYGVDRAIELLRARGIEHASVSAGGDTRLIGDHRGRPWRVGIKNPRAPEDVAIVVPLNNEAISTSGDYERYFVDAQGERIHHILNPRTGTSARGIISATVLGPRAMDTDALSTSVFVLGLEAGLALINRQPEFEAIVITDDGRVHYSDGLIDPEE</sequence>
<dbReference type="AlphaFoldDB" id="A0A3N1P1Y3"/>
<comment type="catalytic activity">
    <reaction evidence="10 11">
        <text>L-threonyl-[protein] + FAD = FMN-L-threonyl-[protein] + AMP + H(+)</text>
        <dbReference type="Rhea" id="RHEA:36847"/>
        <dbReference type="Rhea" id="RHEA-COMP:11060"/>
        <dbReference type="Rhea" id="RHEA-COMP:11061"/>
        <dbReference type="ChEBI" id="CHEBI:15378"/>
        <dbReference type="ChEBI" id="CHEBI:30013"/>
        <dbReference type="ChEBI" id="CHEBI:57692"/>
        <dbReference type="ChEBI" id="CHEBI:74257"/>
        <dbReference type="ChEBI" id="CHEBI:456215"/>
        <dbReference type="EC" id="2.7.1.180"/>
    </reaction>
</comment>
<dbReference type="EC" id="2.7.1.180" evidence="2 11"/>
<evidence type="ECO:0000313" key="14">
    <source>
        <dbReference type="Proteomes" id="UP000273643"/>
    </source>
</evidence>
<evidence type="ECO:0000256" key="5">
    <source>
        <dbReference type="ARBA" id="ARBA00022679"/>
    </source>
</evidence>
<feature type="binding site" evidence="12">
    <location>
        <position position="277"/>
    </location>
    <ligand>
        <name>Mg(2+)</name>
        <dbReference type="ChEBI" id="CHEBI:18420"/>
    </ligand>
</feature>
<dbReference type="GO" id="GO:0046872">
    <property type="term" value="F:metal ion binding"/>
    <property type="evidence" value="ECO:0007669"/>
    <property type="project" value="UniProtKB-UniRule"/>
</dbReference>
<evidence type="ECO:0000313" key="13">
    <source>
        <dbReference type="EMBL" id="ROQ21608.1"/>
    </source>
</evidence>
<keyword evidence="14" id="KW-1185">Reference proteome</keyword>
<keyword evidence="4 11" id="KW-0285">Flavoprotein</keyword>
<dbReference type="SUPFAM" id="SSF143631">
    <property type="entry name" value="ApbE-like"/>
    <property type="match status" value="1"/>
</dbReference>
<evidence type="ECO:0000256" key="10">
    <source>
        <dbReference type="ARBA" id="ARBA00048540"/>
    </source>
</evidence>
<reference evidence="13 14" key="1">
    <citation type="submission" date="2018-11" db="EMBL/GenBank/DDBJ databases">
        <title>Genomic Encyclopedia of Type Strains, Phase IV (KMG-IV): sequencing the most valuable type-strain genomes for metagenomic binning, comparative biology and taxonomic classification.</title>
        <authorList>
            <person name="Goeker M."/>
        </authorList>
    </citation>
    <scope>NUCLEOTIDE SEQUENCE [LARGE SCALE GENOMIC DNA]</scope>
    <source>
        <strain evidence="13 14">DSM 16974</strain>
    </source>
</reference>
<dbReference type="Pfam" id="PF02424">
    <property type="entry name" value="ApbE"/>
    <property type="match status" value="1"/>
</dbReference>
<dbReference type="InterPro" id="IPR024932">
    <property type="entry name" value="ApbE"/>
</dbReference>
<keyword evidence="7 11" id="KW-0274">FAD</keyword>
<comment type="caution">
    <text evidence="13">The sequence shown here is derived from an EMBL/GenBank/DDBJ whole genome shotgun (WGS) entry which is preliminary data.</text>
</comment>
<dbReference type="PANTHER" id="PTHR30040">
    <property type="entry name" value="THIAMINE BIOSYNTHESIS LIPOPROTEIN APBE"/>
    <property type="match status" value="1"/>
</dbReference>
<keyword evidence="6 11" id="KW-0479">Metal-binding</keyword>
<evidence type="ECO:0000256" key="6">
    <source>
        <dbReference type="ARBA" id="ARBA00022723"/>
    </source>
</evidence>
<feature type="binding site" evidence="12">
    <location>
        <position position="165"/>
    </location>
    <ligand>
        <name>Mg(2+)</name>
        <dbReference type="ChEBI" id="CHEBI:18420"/>
    </ligand>
</feature>
<evidence type="ECO:0000256" key="12">
    <source>
        <dbReference type="PIRSR" id="PIRSR006268-2"/>
    </source>
</evidence>
<dbReference type="PIRSF" id="PIRSF006268">
    <property type="entry name" value="ApbE"/>
    <property type="match status" value="1"/>
</dbReference>
<dbReference type="InterPro" id="IPR003374">
    <property type="entry name" value="ApbE-like_sf"/>
</dbReference>
<gene>
    <name evidence="13" type="ORF">EDC38_2234</name>
</gene>
<keyword evidence="13" id="KW-0449">Lipoprotein</keyword>
<proteinExistence type="inferred from homology"/>
<accession>A0A3N1P1Y3</accession>
<keyword evidence="8 11" id="KW-0460">Magnesium</keyword>
<dbReference type="PANTHER" id="PTHR30040:SF2">
    <property type="entry name" value="FAD:PROTEIN FMN TRANSFERASE"/>
    <property type="match status" value="1"/>
</dbReference>